<dbReference type="GO" id="GO:0005634">
    <property type="term" value="C:nucleus"/>
    <property type="evidence" value="ECO:0000318"/>
    <property type="project" value="GO_Central"/>
</dbReference>
<evidence type="ECO:0000256" key="1">
    <source>
        <dbReference type="ARBA" id="ARBA00007283"/>
    </source>
</evidence>
<dbReference type="AlphaFoldDB" id="A0A5F8A269"/>
<keyword evidence="2" id="KW-0479">Metal-binding</keyword>
<reference evidence="4" key="2">
    <citation type="submission" date="2018-06" db="EMBL/GenBank/DDBJ databases">
        <authorList>
            <person name="Dutcher S."/>
            <person name="Fulton R."/>
            <person name="Lindsay T."/>
        </authorList>
    </citation>
    <scope>NUCLEOTIDE SEQUENCE [LARGE SCALE GENOMIC DNA]</scope>
    <source>
        <strain evidence="4">17573</strain>
    </source>
</reference>
<evidence type="ECO:0000313" key="5">
    <source>
        <dbReference type="Proteomes" id="UP000006718"/>
    </source>
</evidence>
<dbReference type="Ensembl" id="ENSMMUT00000091728.1">
    <property type="protein sequence ID" value="ENSMMUP00000066489.1"/>
    <property type="gene ID" value="ENSMMUG00000059112.1"/>
</dbReference>
<accession>A0A5F8A269</accession>
<dbReference type="GO" id="GO:0005737">
    <property type="term" value="C:cytoplasm"/>
    <property type="evidence" value="ECO:0000318"/>
    <property type="project" value="GO_Central"/>
</dbReference>
<dbReference type="GO" id="GO:0010273">
    <property type="term" value="P:detoxification of copper ion"/>
    <property type="evidence" value="ECO:0000318"/>
    <property type="project" value="GO_Central"/>
</dbReference>
<dbReference type="VEuPathDB" id="HostDB:ENSMMUG00000059112"/>
<reference evidence="4" key="4">
    <citation type="submission" date="2025-05" db="UniProtKB">
        <authorList>
            <consortium name="Ensembl"/>
        </authorList>
    </citation>
    <scope>IDENTIFICATION</scope>
    <source>
        <strain evidence="4">17573</strain>
    </source>
</reference>
<dbReference type="GO" id="GO:0071280">
    <property type="term" value="P:cellular response to copper ion"/>
    <property type="evidence" value="ECO:0000318"/>
    <property type="project" value="GO_Central"/>
</dbReference>
<reference evidence="5" key="1">
    <citation type="journal article" date="2007" name="Science">
        <title>Evolutionary and biomedical insights from the rhesus macaque genome.</title>
        <authorList>
            <person name="Gibbs R.A."/>
            <person name="Rogers J."/>
            <person name="Katze M.G."/>
            <person name="Bumgarner R."/>
            <person name="Weinstock G.M."/>
            <person name="Mardis E.R."/>
            <person name="Remington K.A."/>
            <person name="Strausberg R.L."/>
            <person name="Venter J.C."/>
            <person name="Wilson R.K."/>
            <person name="Batzer M.A."/>
            <person name="Bustamante C.D."/>
            <person name="Eichler E.E."/>
            <person name="Hahn M.W."/>
            <person name="Hardison R.C."/>
            <person name="Makova K.D."/>
            <person name="Miller W."/>
            <person name="Milosavljevic A."/>
            <person name="Palermo R.E."/>
            <person name="Siepel A."/>
            <person name="Sikela J.M."/>
            <person name="Attaway T."/>
            <person name="Bell S."/>
            <person name="Bernard K.E."/>
            <person name="Buhay C.J."/>
            <person name="Chandrabose M.N."/>
            <person name="Dao M."/>
            <person name="Davis C."/>
            <person name="Delehaunty K.D."/>
            <person name="Ding Y."/>
            <person name="Dinh H.H."/>
            <person name="Dugan-Rocha S."/>
            <person name="Fulton L.A."/>
            <person name="Gabisi R.A."/>
            <person name="Garner T.T."/>
            <person name="Godfrey J."/>
            <person name="Hawes A.C."/>
            <person name="Hernandez J."/>
            <person name="Hines S."/>
            <person name="Holder M."/>
            <person name="Hume J."/>
            <person name="Jhangiani S.N."/>
            <person name="Joshi V."/>
            <person name="Khan Z.M."/>
            <person name="Kirkness E.F."/>
            <person name="Cree A."/>
            <person name="Fowler R.G."/>
            <person name="Lee S."/>
            <person name="Lewis L.R."/>
            <person name="Li Z."/>
            <person name="Liu Y.-S."/>
            <person name="Moore S.M."/>
            <person name="Muzny D."/>
            <person name="Nazareth L.V."/>
            <person name="Ngo D.N."/>
            <person name="Okwuonu G.O."/>
            <person name="Pai G."/>
            <person name="Parker D."/>
            <person name="Paul H.A."/>
            <person name="Pfannkoch C."/>
            <person name="Pohl C.S."/>
            <person name="Rogers Y.-H.C."/>
            <person name="Ruiz S.J."/>
            <person name="Sabo A."/>
            <person name="Santibanez J."/>
            <person name="Schneider B.W."/>
            <person name="Smith S.M."/>
            <person name="Sodergren E."/>
            <person name="Svatek A.F."/>
            <person name="Utterback T.R."/>
            <person name="Vattathil S."/>
            <person name="Warren W."/>
            <person name="White C.S."/>
            <person name="Chinwalla A.T."/>
            <person name="Feng Y."/>
            <person name="Halpern A.L."/>
            <person name="Hillier L.W."/>
            <person name="Huang X."/>
            <person name="Minx P."/>
            <person name="Nelson J.O."/>
            <person name="Pepin K.H."/>
            <person name="Qin X."/>
            <person name="Sutton G.G."/>
            <person name="Venter E."/>
            <person name="Walenz B.P."/>
            <person name="Wallis J.W."/>
            <person name="Worley K.C."/>
            <person name="Yang S.-P."/>
            <person name="Jones S.M."/>
            <person name="Marra M.A."/>
            <person name="Rocchi M."/>
            <person name="Schein J.E."/>
            <person name="Baertsch R."/>
            <person name="Clarke L."/>
            <person name="Csuros M."/>
            <person name="Glasscock J."/>
            <person name="Harris R.A."/>
            <person name="Havlak P."/>
            <person name="Jackson A.R."/>
            <person name="Jiang H."/>
            <person name="Liu Y."/>
            <person name="Messina D.N."/>
            <person name="Shen Y."/>
            <person name="Song H.X.-Z."/>
            <person name="Wylie T."/>
            <person name="Zhang L."/>
            <person name="Birney E."/>
            <person name="Han K."/>
            <person name="Konkel M.K."/>
            <person name="Lee J."/>
            <person name="Smit A.F.A."/>
            <person name="Ullmer B."/>
            <person name="Wang H."/>
            <person name="Xing J."/>
            <person name="Burhans R."/>
            <person name="Cheng Z."/>
            <person name="Karro J.E."/>
            <person name="Ma J."/>
            <person name="Raney B."/>
            <person name="She X."/>
            <person name="Cox M.J."/>
            <person name="Demuth J.P."/>
            <person name="Dumas L.J."/>
            <person name="Han S.-G."/>
            <person name="Hopkins J."/>
            <person name="Karimpour-Fard A."/>
            <person name="Kim Y.H."/>
            <person name="Pollack J.R."/>
            <person name="Vinar T."/>
            <person name="Addo-Quaye C."/>
            <person name="Degenhardt J."/>
            <person name="Denby A."/>
            <person name="Hubisz M.J."/>
            <person name="Indap A."/>
            <person name="Kosiol C."/>
            <person name="Lahn B.T."/>
            <person name="Lawson H.A."/>
            <person name="Marklein A."/>
            <person name="Nielsen R."/>
            <person name="Vallender E.J."/>
            <person name="Clark A.G."/>
            <person name="Ferguson B."/>
            <person name="Hernandez R.D."/>
            <person name="Hirani K."/>
            <person name="Kehrer-Sawatzki H."/>
            <person name="Kolb J."/>
            <person name="Patil S."/>
            <person name="Pu L.-L."/>
            <person name="Ren Y."/>
            <person name="Smith D.G."/>
            <person name="Wheeler D.A."/>
            <person name="Schenck I."/>
            <person name="Ball E.V."/>
            <person name="Chen R."/>
            <person name="Cooper D.N."/>
            <person name="Giardine B."/>
            <person name="Hsu F."/>
            <person name="Kent W.J."/>
            <person name="Lesk A."/>
            <person name="Nelson D.L."/>
            <person name="O'brien W.E."/>
            <person name="Pruefer K."/>
            <person name="Stenson P.D."/>
            <person name="Wallace J.C."/>
            <person name="Ke H."/>
            <person name="Liu X.-M."/>
            <person name="Wang P."/>
            <person name="Xiang A.P."/>
            <person name="Yang F."/>
            <person name="Barber G.P."/>
            <person name="Haussler D."/>
            <person name="Karolchik D."/>
            <person name="Kern A.D."/>
            <person name="Kuhn R.M."/>
            <person name="Smith K.E."/>
            <person name="Zwieg A.S."/>
        </authorList>
    </citation>
    <scope>NUCLEOTIDE SEQUENCE [LARGE SCALE GENOMIC DNA]</scope>
    <source>
        <strain evidence="5">17573</strain>
    </source>
</reference>
<dbReference type="Ensembl" id="ENSMMUT00000106865.1">
    <property type="protein sequence ID" value="ENSMMUP00000071454.1"/>
    <property type="gene ID" value="ENSMMUG00000059112.1"/>
</dbReference>
<dbReference type="Proteomes" id="UP000006718">
    <property type="component" value="Chromosome 20"/>
</dbReference>
<comment type="similarity">
    <text evidence="1">Belongs to the metallothionein superfamily. Type 1 family.</text>
</comment>
<evidence type="ECO:0000256" key="2">
    <source>
        <dbReference type="ARBA" id="ARBA00022723"/>
    </source>
</evidence>
<organism evidence="4 5">
    <name type="scientific">Macaca mulatta</name>
    <name type="common">Rhesus macaque</name>
    <dbReference type="NCBI Taxonomy" id="9544"/>
    <lineage>
        <taxon>Eukaryota</taxon>
        <taxon>Metazoa</taxon>
        <taxon>Chordata</taxon>
        <taxon>Craniata</taxon>
        <taxon>Vertebrata</taxon>
        <taxon>Euteleostomi</taxon>
        <taxon>Mammalia</taxon>
        <taxon>Eutheria</taxon>
        <taxon>Euarchontoglires</taxon>
        <taxon>Primates</taxon>
        <taxon>Haplorrhini</taxon>
        <taxon>Catarrhini</taxon>
        <taxon>Cercopithecidae</taxon>
        <taxon>Cercopithecinae</taxon>
        <taxon>Macaca</taxon>
    </lineage>
</organism>
<dbReference type="Bgee" id="ENSMMUG00000059112">
    <property type="expression patterns" value="Expressed in colon and 3 other cell types or tissues"/>
</dbReference>
<dbReference type="PROSITE" id="PS00203">
    <property type="entry name" value="METALLOTHIONEIN_VRT"/>
    <property type="match status" value="1"/>
</dbReference>
<evidence type="ECO:0008006" key="6">
    <source>
        <dbReference type="Google" id="ProtNLM"/>
    </source>
</evidence>
<dbReference type="GO" id="GO:0071276">
    <property type="term" value="P:cellular response to cadmium ion"/>
    <property type="evidence" value="ECO:0000318"/>
    <property type="project" value="GO_Central"/>
</dbReference>
<dbReference type="GO" id="GO:0046872">
    <property type="term" value="F:metal ion binding"/>
    <property type="evidence" value="ECO:0000318"/>
    <property type="project" value="GO_Central"/>
</dbReference>
<evidence type="ECO:0000256" key="3">
    <source>
        <dbReference type="ARBA" id="ARBA00022851"/>
    </source>
</evidence>
<keyword evidence="5" id="KW-1185">Reference proteome</keyword>
<protein>
    <recommendedName>
        <fullName evidence="6">Metallothionein</fullName>
    </recommendedName>
</protein>
<dbReference type="InterPro" id="IPR018064">
    <property type="entry name" value="Metalthion_vert_metal_BS"/>
</dbReference>
<dbReference type="FunFam" id="4.10.10.10:FF:000002">
    <property type="entry name" value="Metallothionein"/>
    <property type="match status" value="1"/>
</dbReference>
<name>A0A5F8A269_MACMU</name>
<dbReference type="InterPro" id="IPR000006">
    <property type="entry name" value="Metalthion_vert"/>
</dbReference>
<dbReference type="Gene3D" id="4.10.10.10">
    <property type="entry name" value="Metallothionein Isoform II"/>
    <property type="match status" value="1"/>
</dbReference>
<proteinExistence type="inferred from homology"/>
<keyword evidence="3" id="KW-0480">Metal-thiolate cluster</keyword>
<sequence>MDPNCSCTTGASCACARSCTCKECKCTSCKKSECGAISRNLGLWLRLGGNSALALSACFWDLVFFRPCWLGHSLSRLSALSSDGAGQTFSIGTQTSNAPSEQSCANLKMHPLGLGSELEPDLLLRQRGPWSTRL</sequence>
<dbReference type="InterPro" id="IPR023587">
    <property type="entry name" value="Metalthion_dom_sf_vert"/>
</dbReference>
<dbReference type="Pfam" id="PF00131">
    <property type="entry name" value="Metallothio"/>
    <property type="match status" value="1"/>
</dbReference>
<dbReference type="InterPro" id="IPR017854">
    <property type="entry name" value="Metalthion_dom_sf"/>
</dbReference>
<dbReference type="GO" id="GO:0071294">
    <property type="term" value="P:cellular response to zinc ion"/>
    <property type="evidence" value="ECO:0000318"/>
    <property type="project" value="GO_Central"/>
</dbReference>
<dbReference type="SUPFAM" id="SSF57868">
    <property type="entry name" value="Metallothionein"/>
    <property type="match status" value="1"/>
</dbReference>
<dbReference type="GeneTree" id="ENSGT00940000164639"/>
<evidence type="ECO:0000313" key="4">
    <source>
        <dbReference type="Ensembl" id="ENSMMUP00000071454.1"/>
    </source>
</evidence>
<dbReference type="PANTHER" id="PTHR23299">
    <property type="entry name" value="METALLOTHIONEIN"/>
    <property type="match status" value="1"/>
</dbReference>
<dbReference type="PANTHER" id="PTHR23299:SF52">
    <property type="entry name" value="METALLOTHIONEIN"/>
    <property type="match status" value="1"/>
</dbReference>
<dbReference type="GO" id="GO:0006882">
    <property type="term" value="P:intracellular zinc ion homeostasis"/>
    <property type="evidence" value="ECO:0000318"/>
    <property type="project" value="GO_Central"/>
</dbReference>
<reference evidence="4" key="3">
    <citation type="submission" date="2019-01" db="EMBL/GenBank/DDBJ databases">
        <authorList>
            <person name="Graves T."/>
            <person name="Eichler E.E."/>
            <person name="Wilson R.K."/>
        </authorList>
    </citation>
    <scope>NUCLEOTIDE SEQUENCE [LARGE SCALE GENOMIC DNA]</scope>
    <source>
        <strain evidence="4">17573</strain>
    </source>
</reference>